<dbReference type="UniPathway" id="UPA00028">
    <property type="reaction ID" value="UER00005"/>
</dbReference>
<dbReference type="InterPro" id="IPR003721">
    <property type="entry name" value="Pantoate_ligase"/>
</dbReference>
<evidence type="ECO:0000256" key="2">
    <source>
        <dbReference type="ARBA" id="ARBA00009256"/>
    </source>
</evidence>
<dbReference type="InterPro" id="IPR014729">
    <property type="entry name" value="Rossmann-like_a/b/a_fold"/>
</dbReference>
<evidence type="ECO:0000313" key="10">
    <source>
        <dbReference type="Proteomes" id="UP000523139"/>
    </source>
</evidence>
<comment type="miscellaneous">
    <text evidence="8">The reaction proceeds by a bi uni uni bi ping pong mechanism.</text>
</comment>
<feature type="binding site" evidence="8">
    <location>
        <begin position="165"/>
        <end position="168"/>
    </location>
    <ligand>
        <name>ATP</name>
        <dbReference type="ChEBI" id="CHEBI:30616"/>
    </ligand>
</feature>
<feature type="binding site" evidence="8">
    <location>
        <position position="71"/>
    </location>
    <ligand>
        <name>(R)-pantoate</name>
        <dbReference type="ChEBI" id="CHEBI:15980"/>
    </ligand>
</feature>
<proteinExistence type="inferred from homology"/>
<dbReference type="InterPro" id="IPR042176">
    <property type="entry name" value="Pantoate_ligase_C"/>
</dbReference>
<organism evidence="9 10">
    <name type="scientific">Nesterenkonia sedimenti</name>
    <dbReference type="NCBI Taxonomy" id="1463632"/>
    <lineage>
        <taxon>Bacteria</taxon>
        <taxon>Bacillati</taxon>
        <taxon>Actinomycetota</taxon>
        <taxon>Actinomycetes</taxon>
        <taxon>Micrococcales</taxon>
        <taxon>Micrococcaceae</taxon>
        <taxon>Nesterenkonia</taxon>
    </lineage>
</organism>
<reference evidence="9 10" key="1">
    <citation type="submission" date="2020-04" db="EMBL/GenBank/DDBJ databases">
        <title>Nesterenkonia sp. nov., isolated from marine sediment.</title>
        <authorList>
            <person name="Zhang G."/>
        </authorList>
    </citation>
    <scope>NUCLEOTIDE SEQUENCE [LARGE SCALE GENOMIC DNA]</scope>
    <source>
        <strain evidence="9 10">MY13</strain>
    </source>
</reference>
<feature type="binding site" evidence="8">
    <location>
        <position position="71"/>
    </location>
    <ligand>
        <name>beta-alanine</name>
        <dbReference type="ChEBI" id="CHEBI:57966"/>
    </ligand>
</feature>
<evidence type="ECO:0000256" key="5">
    <source>
        <dbReference type="ARBA" id="ARBA00022741"/>
    </source>
</evidence>
<comment type="pathway">
    <text evidence="1 8">Cofactor biosynthesis; (R)-pantothenate biosynthesis; (R)-pantothenate from (R)-pantoate and beta-alanine: step 1/1.</text>
</comment>
<gene>
    <name evidence="8 9" type="primary">panC</name>
    <name evidence="9" type="ORF">HGQ17_08535</name>
</gene>
<evidence type="ECO:0000256" key="8">
    <source>
        <dbReference type="HAMAP-Rule" id="MF_00158"/>
    </source>
</evidence>
<dbReference type="GO" id="GO:0015940">
    <property type="term" value="P:pantothenate biosynthetic process"/>
    <property type="evidence" value="ECO:0007669"/>
    <property type="project" value="UniProtKB-UniRule"/>
</dbReference>
<dbReference type="Gene3D" id="3.30.1300.10">
    <property type="entry name" value="Pantoate-beta-alanine ligase, C-terminal domain"/>
    <property type="match status" value="1"/>
</dbReference>
<keyword evidence="8" id="KW-0963">Cytoplasm</keyword>
<evidence type="ECO:0000313" key="9">
    <source>
        <dbReference type="EMBL" id="NLS10043.1"/>
    </source>
</evidence>
<feature type="binding site" evidence="8">
    <location>
        <begin position="202"/>
        <end position="205"/>
    </location>
    <ligand>
        <name>ATP</name>
        <dbReference type="ChEBI" id="CHEBI:30616"/>
    </ligand>
</feature>
<keyword evidence="3 8" id="KW-0436">Ligase</keyword>
<evidence type="ECO:0000256" key="3">
    <source>
        <dbReference type="ARBA" id="ARBA00022598"/>
    </source>
</evidence>
<comment type="function">
    <text evidence="8">Catalyzes the condensation of pantoate with beta-alanine in an ATP-dependent reaction via a pantoyl-adenylate intermediate.</text>
</comment>
<keyword evidence="6 8" id="KW-0067">ATP-binding</keyword>
<dbReference type="SUPFAM" id="SSF52374">
    <property type="entry name" value="Nucleotidylyl transferase"/>
    <property type="match status" value="1"/>
</dbReference>
<dbReference type="EC" id="6.3.2.1" evidence="8"/>
<comment type="caution">
    <text evidence="9">The sequence shown here is derived from an EMBL/GenBank/DDBJ whole genome shotgun (WGS) entry which is preliminary data.</text>
</comment>
<feature type="binding site" evidence="8">
    <location>
        <position position="194"/>
    </location>
    <ligand>
        <name>ATP</name>
        <dbReference type="ChEBI" id="CHEBI:30616"/>
    </ligand>
</feature>
<feature type="binding site" evidence="8">
    <location>
        <position position="171"/>
    </location>
    <ligand>
        <name>(R)-pantoate</name>
        <dbReference type="ChEBI" id="CHEBI:15980"/>
    </ligand>
</feature>
<dbReference type="PANTHER" id="PTHR21299:SF1">
    <property type="entry name" value="PANTOATE--BETA-ALANINE LIGASE"/>
    <property type="match status" value="1"/>
</dbReference>
<dbReference type="RefSeq" id="WP_168887512.1">
    <property type="nucleotide sequence ID" value="NZ_JABAHY010000006.1"/>
</dbReference>
<evidence type="ECO:0000256" key="6">
    <source>
        <dbReference type="ARBA" id="ARBA00022840"/>
    </source>
</evidence>
<protein>
    <recommendedName>
        <fullName evidence="8">Pantothenate synthetase</fullName>
        <shortName evidence="8">PS</shortName>
        <ecNumber evidence="8">6.3.2.1</ecNumber>
    </recommendedName>
    <alternativeName>
        <fullName evidence="8">Pantoate--beta-alanine ligase</fullName>
    </alternativeName>
    <alternativeName>
        <fullName evidence="8">Pantoate-activating enzyme</fullName>
    </alternativeName>
</protein>
<evidence type="ECO:0000256" key="7">
    <source>
        <dbReference type="ARBA" id="ARBA00048258"/>
    </source>
</evidence>
<dbReference type="AlphaFoldDB" id="A0A7X8YDT5"/>
<dbReference type="Proteomes" id="UP000523139">
    <property type="component" value="Unassembled WGS sequence"/>
</dbReference>
<comment type="subcellular location">
    <subcellularLocation>
        <location evidence="8">Cytoplasm</location>
    </subcellularLocation>
</comment>
<dbReference type="NCBIfam" id="TIGR00018">
    <property type="entry name" value="panC"/>
    <property type="match status" value="1"/>
</dbReference>
<comment type="similarity">
    <text evidence="2 8">Belongs to the pantothenate synthetase family.</text>
</comment>
<feature type="binding site" evidence="8">
    <location>
        <begin position="40"/>
        <end position="47"/>
    </location>
    <ligand>
        <name>ATP</name>
        <dbReference type="ChEBI" id="CHEBI:30616"/>
    </ligand>
</feature>
<dbReference type="Gene3D" id="3.40.50.620">
    <property type="entry name" value="HUPs"/>
    <property type="match status" value="1"/>
</dbReference>
<evidence type="ECO:0000256" key="1">
    <source>
        <dbReference type="ARBA" id="ARBA00004990"/>
    </source>
</evidence>
<dbReference type="HAMAP" id="MF_00158">
    <property type="entry name" value="PanC"/>
    <property type="match status" value="1"/>
</dbReference>
<comment type="catalytic activity">
    <reaction evidence="7 8">
        <text>(R)-pantoate + beta-alanine + ATP = (R)-pantothenate + AMP + diphosphate + H(+)</text>
        <dbReference type="Rhea" id="RHEA:10912"/>
        <dbReference type="ChEBI" id="CHEBI:15378"/>
        <dbReference type="ChEBI" id="CHEBI:15980"/>
        <dbReference type="ChEBI" id="CHEBI:29032"/>
        <dbReference type="ChEBI" id="CHEBI:30616"/>
        <dbReference type="ChEBI" id="CHEBI:33019"/>
        <dbReference type="ChEBI" id="CHEBI:57966"/>
        <dbReference type="ChEBI" id="CHEBI:456215"/>
        <dbReference type="EC" id="6.3.2.1"/>
    </reaction>
</comment>
<keyword evidence="10" id="KW-1185">Reference proteome</keyword>
<feature type="active site" description="Proton donor" evidence="8">
    <location>
        <position position="47"/>
    </location>
</feature>
<comment type="subunit">
    <text evidence="8">Homodimer.</text>
</comment>
<sequence>MTRVLTTARDFRQALAESLAKLPAPADPSETPLVSLVPTMGALHSGHAALLDSARASGDIVVASIFVNPLQFDDDADYQHYPRSLEQDAELMSAHGVDLIFAPDLQEMYPGYPEGPLVRVTAGELGRKWEGGFRPGHFDGVATVVTKLFTIMSPPAPARFEAWFGEKDAEQLAVIRRMVGDLNLPVGIRAVPIVRDENGLALSSRNQRLSAQNYDDALHLSRALFTLADRAREGQPLDVQGLREQLKATPGVGLDYLVVVDPLNLQELIPGDRVLTSSGVLQCADGDGAPQGMLDAVRRDAPEALALIAARVGPVRLIDNMELRATASAT</sequence>
<name>A0A7X8YDT5_9MICC</name>
<evidence type="ECO:0000256" key="4">
    <source>
        <dbReference type="ARBA" id="ARBA00022655"/>
    </source>
</evidence>
<keyword evidence="5 8" id="KW-0547">Nucleotide-binding</keyword>
<dbReference type="PANTHER" id="PTHR21299">
    <property type="entry name" value="CYTIDYLATE KINASE/PANTOATE-BETA-ALANINE LIGASE"/>
    <property type="match status" value="1"/>
</dbReference>
<accession>A0A7X8YDT5</accession>
<dbReference type="GO" id="GO:0004592">
    <property type="term" value="F:pantoate-beta-alanine ligase activity"/>
    <property type="evidence" value="ECO:0007669"/>
    <property type="project" value="UniProtKB-UniRule"/>
</dbReference>
<dbReference type="GO" id="GO:0005524">
    <property type="term" value="F:ATP binding"/>
    <property type="evidence" value="ECO:0007669"/>
    <property type="project" value="UniProtKB-KW"/>
</dbReference>
<dbReference type="GO" id="GO:0005829">
    <property type="term" value="C:cytosol"/>
    <property type="evidence" value="ECO:0007669"/>
    <property type="project" value="TreeGrafter"/>
</dbReference>
<keyword evidence="4 8" id="KW-0566">Pantothenate biosynthesis</keyword>
<dbReference type="Pfam" id="PF02569">
    <property type="entry name" value="Pantoate_ligase"/>
    <property type="match status" value="1"/>
</dbReference>
<dbReference type="EMBL" id="JABAHY010000006">
    <property type="protein sequence ID" value="NLS10043.1"/>
    <property type="molecule type" value="Genomic_DNA"/>
</dbReference>